<accession>A0A7Y9S6D9</accession>
<dbReference type="InterPro" id="IPR041581">
    <property type="entry name" value="Glyoxalase_6"/>
</dbReference>
<dbReference type="InterPro" id="IPR029068">
    <property type="entry name" value="Glyas_Bleomycin-R_OHBP_Dase"/>
</dbReference>
<dbReference type="Pfam" id="PF18029">
    <property type="entry name" value="Glyoxalase_6"/>
    <property type="match status" value="1"/>
</dbReference>
<proteinExistence type="predicted"/>
<evidence type="ECO:0000313" key="2">
    <source>
        <dbReference type="EMBL" id="NYG60260.1"/>
    </source>
</evidence>
<dbReference type="EMBL" id="JACCAA010000001">
    <property type="protein sequence ID" value="NYG60260.1"/>
    <property type="molecule type" value="Genomic_DNA"/>
</dbReference>
<dbReference type="Proteomes" id="UP000540656">
    <property type="component" value="Unassembled WGS sequence"/>
</dbReference>
<name>A0A7Y9S6D9_9ACTN</name>
<organism evidence="2 3">
    <name type="scientific">Nocardioides daedukensis</name>
    <dbReference type="NCBI Taxonomy" id="634462"/>
    <lineage>
        <taxon>Bacteria</taxon>
        <taxon>Bacillati</taxon>
        <taxon>Actinomycetota</taxon>
        <taxon>Actinomycetes</taxon>
        <taxon>Propionibacteriales</taxon>
        <taxon>Nocardioidaceae</taxon>
        <taxon>Nocardioides</taxon>
    </lineage>
</organism>
<reference evidence="2 3" key="1">
    <citation type="submission" date="2020-07" db="EMBL/GenBank/DDBJ databases">
        <title>Sequencing the genomes of 1000 actinobacteria strains.</title>
        <authorList>
            <person name="Klenk H.-P."/>
        </authorList>
    </citation>
    <scope>NUCLEOTIDE SEQUENCE [LARGE SCALE GENOMIC DNA]</scope>
    <source>
        <strain evidence="2 3">DSM 23819</strain>
    </source>
</reference>
<evidence type="ECO:0000259" key="1">
    <source>
        <dbReference type="Pfam" id="PF18029"/>
    </source>
</evidence>
<dbReference type="AlphaFoldDB" id="A0A7Y9S6D9"/>
<feature type="domain" description="Glyoxalase-like" evidence="1">
    <location>
        <begin position="5"/>
        <end position="154"/>
    </location>
</feature>
<comment type="caution">
    <text evidence="2">The sequence shown here is derived from an EMBL/GenBank/DDBJ whole genome shotgun (WGS) entry which is preliminary data.</text>
</comment>
<protein>
    <recommendedName>
        <fullName evidence="1">Glyoxalase-like domain-containing protein</fullName>
    </recommendedName>
</protein>
<dbReference type="PANTHER" id="PTHR35908">
    <property type="entry name" value="HYPOTHETICAL FUSION PROTEIN"/>
    <property type="match status" value="1"/>
</dbReference>
<dbReference type="RefSeq" id="WP_179503204.1">
    <property type="nucleotide sequence ID" value="NZ_JACCAA010000001.1"/>
</dbReference>
<dbReference type="SUPFAM" id="SSF54593">
    <property type="entry name" value="Glyoxalase/Bleomycin resistance protein/Dihydroxybiphenyl dioxygenase"/>
    <property type="match status" value="1"/>
</dbReference>
<gene>
    <name evidence="2" type="ORF">BJ980_003183</name>
</gene>
<dbReference type="PANTHER" id="PTHR35908:SF1">
    <property type="entry name" value="CONSERVED PROTEIN"/>
    <property type="match status" value="1"/>
</dbReference>
<sequence length="155" mass="17475">MTDWQLTIDSIDPKRQVAFWAPLLDYRVQPAPDGFESWNAYYVSIGVPEDELDHDGDGADRIYDPTGAGPTIWFQAVREKKVDKNRLHLDVYPTGRDQGLSLDERARIVEEKVEQVQLAGASVLRRFPADFPEAGEVEGYFVVMADPEGNEFCIG</sequence>
<keyword evidence="3" id="KW-1185">Reference proteome</keyword>
<evidence type="ECO:0000313" key="3">
    <source>
        <dbReference type="Proteomes" id="UP000540656"/>
    </source>
</evidence>
<dbReference type="Gene3D" id="3.10.180.10">
    <property type="entry name" value="2,3-Dihydroxybiphenyl 1,2-Dioxygenase, domain 1"/>
    <property type="match status" value="1"/>
</dbReference>